<dbReference type="AlphaFoldDB" id="A0A1E3QEJ0"/>
<keyword evidence="1" id="KW-1133">Transmembrane helix</keyword>
<keyword evidence="3" id="KW-1185">Reference proteome</keyword>
<keyword evidence="1" id="KW-0812">Transmembrane</keyword>
<reference evidence="2 3" key="1">
    <citation type="journal article" date="2016" name="Proc. Natl. Acad. Sci. U.S.A.">
        <title>Comparative genomics of biotechnologically important yeasts.</title>
        <authorList>
            <person name="Riley R."/>
            <person name="Haridas S."/>
            <person name="Wolfe K.H."/>
            <person name="Lopes M.R."/>
            <person name="Hittinger C.T."/>
            <person name="Goeker M."/>
            <person name="Salamov A.A."/>
            <person name="Wisecaver J.H."/>
            <person name="Long T.M."/>
            <person name="Calvey C.H."/>
            <person name="Aerts A.L."/>
            <person name="Barry K.W."/>
            <person name="Choi C."/>
            <person name="Clum A."/>
            <person name="Coughlan A.Y."/>
            <person name="Deshpande S."/>
            <person name="Douglass A.P."/>
            <person name="Hanson S.J."/>
            <person name="Klenk H.-P."/>
            <person name="LaButti K.M."/>
            <person name="Lapidus A."/>
            <person name="Lindquist E.A."/>
            <person name="Lipzen A.M."/>
            <person name="Meier-Kolthoff J.P."/>
            <person name="Ohm R.A."/>
            <person name="Otillar R.P."/>
            <person name="Pangilinan J.L."/>
            <person name="Peng Y."/>
            <person name="Rokas A."/>
            <person name="Rosa C.A."/>
            <person name="Scheuner C."/>
            <person name="Sibirny A.A."/>
            <person name="Slot J.C."/>
            <person name="Stielow J.B."/>
            <person name="Sun H."/>
            <person name="Kurtzman C.P."/>
            <person name="Blackwell M."/>
            <person name="Grigoriev I.V."/>
            <person name="Jeffries T.W."/>
        </authorList>
    </citation>
    <scope>NUCLEOTIDE SEQUENCE [LARGE SCALE GENOMIC DNA]</scope>
    <source>
        <strain evidence="2 3">NRRL Y-11557</strain>
    </source>
</reference>
<feature type="transmembrane region" description="Helical" evidence="1">
    <location>
        <begin position="239"/>
        <end position="260"/>
    </location>
</feature>
<evidence type="ECO:0000313" key="3">
    <source>
        <dbReference type="Proteomes" id="UP000094385"/>
    </source>
</evidence>
<sequence length="345" mass="38279">MIDSTRFLQLFLPFVGLGPFVFFEYFHPRPSFRHLKSSEAFVKRPYNTESLLADAASAKYKVHIEHDAPLSSCSYTPSPYFPSVLIPIRTSSQKRTVLYGSAFMVVVFGLLAIVLLVWSAVGSYVDVDNSFLAYDVWSADGAFALVCLLLGVATLKSSFKEDDAVCATVYLNTSEEDWVESSEGALFNSSEKIEISITWAQELLVYVSSGLCYCSPLLYREREPDRETAMSVVRQNCVTAIICLYLVCSCLYVVGGVMSIRAARQLISTVEVQLAQPVSLECTGKADALTFDVKKIVRKYAHDLVKNLGKKWKASNGAYYYFIISGEEGGLVYGRMSAKEDLADP</sequence>
<feature type="transmembrane region" description="Helical" evidence="1">
    <location>
        <begin position="131"/>
        <end position="152"/>
    </location>
</feature>
<gene>
    <name evidence="2" type="ORF">LIPSTDRAFT_68698</name>
</gene>
<evidence type="ECO:0000256" key="1">
    <source>
        <dbReference type="SAM" id="Phobius"/>
    </source>
</evidence>
<organism evidence="2 3">
    <name type="scientific">Lipomyces starkeyi NRRL Y-11557</name>
    <dbReference type="NCBI Taxonomy" id="675824"/>
    <lineage>
        <taxon>Eukaryota</taxon>
        <taxon>Fungi</taxon>
        <taxon>Dikarya</taxon>
        <taxon>Ascomycota</taxon>
        <taxon>Saccharomycotina</taxon>
        <taxon>Lipomycetes</taxon>
        <taxon>Lipomycetales</taxon>
        <taxon>Lipomycetaceae</taxon>
        <taxon>Lipomyces</taxon>
    </lineage>
</organism>
<protein>
    <submittedName>
        <fullName evidence="2">Uncharacterized protein</fullName>
    </submittedName>
</protein>
<dbReference type="EMBL" id="KV454290">
    <property type="protein sequence ID" value="ODQ75998.1"/>
    <property type="molecule type" value="Genomic_DNA"/>
</dbReference>
<feature type="transmembrane region" description="Helical" evidence="1">
    <location>
        <begin position="6"/>
        <end position="26"/>
    </location>
</feature>
<evidence type="ECO:0000313" key="2">
    <source>
        <dbReference type="EMBL" id="ODQ75998.1"/>
    </source>
</evidence>
<keyword evidence="1" id="KW-0472">Membrane</keyword>
<feature type="transmembrane region" description="Helical" evidence="1">
    <location>
        <begin position="97"/>
        <end position="119"/>
    </location>
</feature>
<proteinExistence type="predicted"/>
<dbReference type="Proteomes" id="UP000094385">
    <property type="component" value="Unassembled WGS sequence"/>
</dbReference>
<accession>A0A1E3QEJ0</accession>
<name>A0A1E3QEJ0_LIPST</name>